<dbReference type="Proteomes" id="UP000189933">
    <property type="component" value="Unassembled WGS sequence"/>
</dbReference>
<dbReference type="Gene3D" id="3.30.1490.20">
    <property type="entry name" value="ATP-grasp fold, A domain"/>
    <property type="match status" value="1"/>
</dbReference>
<keyword evidence="5" id="KW-1185">Reference proteome</keyword>
<evidence type="ECO:0000256" key="1">
    <source>
        <dbReference type="PROSITE-ProRule" id="PRU00409"/>
    </source>
</evidence>
<evidence type="ECO:0000256" key="2">
    <source>
        <dbReference type="SAM" id="Coils"/>
    </source>
</evidence>
<keyword evidence="2" id="KW-0175">Coiled coil</keyword>
<feature type="domain" description="ATP-grasp" evidence="3">
    <location>
        <begin position="197"/>
        <end position="425"/>
    </location>
</feature>
<dbReference type="RefSeq" id="WP_078665436.1">
    <property type="nucleotide sequence ID" value="NZ_FUXM01000013.1"/>
</dbReference>
<evidence type="ECO:0000313" key="4">
    <source>
        <dbReference type="EMBL" id="SJZ93692.1"/>
    </source>
</evidence>
<accession>A0A1T4PQ36</accession>
<protein>
    <submittedName>
        <fullName evidence="4">YheC/D like ATP-grasp</fullName>
    </submittedName>
</protein>
<dbReference type="AlphaFoldDB" id="A0A1T4PQ36"/>
<dbReference type="InterPro" id="IPR026838">
    <property type="entry name" value="YheC/D"/>
</dbReference>
<proteinExistence type="predicted"/>
<sequence length="450" mass="52246">MKLYNISPLESDKNLVVSGCIEFIKISGIETEVCFGKSKGKARVFFNKDLPETEIKISKKLIDNLMIKTCCSYQLKVTDKSLEFGPVLGFLLGEQSYLYHNNNLSELTDSLENIKYGGLYLAFKASNIDWTEKKVYGLYFNPDKKYWFYGVLPLPQVIFRRAFSSNKREIKKIIDNGIEIFNSRRLDKWQTYIFLRENELSKYLPNTERLASIELVTEFLKKHTKIVLKPANLSRGRGICFLELDDDGKIFVNDYRGRRPQNYYLDELNSFIKEGKFIEQGYIIQEYIRLLSYAGVPFDVRVIVQKNKYRTWEVTGKECRLPASKGLVTNLARGGKVLELKNIFDNEQHNLMKLEQDINNLAISVANQMDFLGENFGEFGLDIAIDQNLKLWLIEVNFRPTYKGFKILDKNKYFEIASKPLKYAISLSGFEIWEVRPTDHASEAEINTRP</sequence>
<dbReference type="OrthoDB" id="1809801at2"/>
<dbReference type="Gene3D" id="3.30.470.20">
    <property type="entry name" value="ATP-grasp fold, B domain"/>
    <property type="match status" value="1"/>
</dbReference>
<organism evidence="4 5">
    <name type="scientific">Carboxydocella sporoproducens DSM 16521</name>
    <dbReference type="NCBI Taxonomy" id="1121270"/>
    <lineage>
        <taxon>Bacteria</taxon>
        <taxon>Bacillati</taxon>
        <taxon>Bacillota</taxon>
        <taxon>Clostridia</taxon>
        <taxon>Eubacteriales</taxon>
        <taxon>Clostridiales Family XVI. Incertae Sedis</taxon>
        <taxon>Carboxydocella</taxon>
    </lineage>
</organism>
<dbReference type="PROSITE" id="PS50975">
    <property type="entry name" value="ATP_GRASP"/>
    <property type="match status" value="1"/>
</dbReference>
<dbReference type="GO" id="GO:0005524">
    <property type="term" value="F:ATP binding"/>
    <property type="evidence" value="ECO:0007669"/>
    <property type="project" value="UniProtKB-UniRule"/>
</dbReference>
<evidence type="ECO:0000313" key="5">
    <source>
        <dbReference type="Proteomes" id="UP000189933"/>
    </source>
</evidence>
<name>A0A1T4PQ36_9FIRM</name>
<dbReference type="Pfam" id="PF14398">
    <property type="entry name" value="ATPgrasp_YheCD"/>
    <property type="match status" value="1"/>
</dbReference>
<feature type="coiled-coil region" evidence="2">
    <location>
        <begin position="337"/>
        <end position="364"/>
    </location>
</feature>
<dbReference type="GO" id="GO:0046872">
    <property type="term" value="F:metal ion binding"/>
    <property type="evidence" value="ECO:0007669"/>
    <property type="project" value="InterPro"/>
</dbReference>
<gene>
    <name evidence="4" type="ORF">SAMN02745885_01361</name>
</gene>
<keyword evidence="1" id="KW-0547">Nucleotide-binding</keyword>
<evidence type="ECO:0000259" key="3">
    <source>
        <dbReference type="PROSITE" id="PS50975"/>
    </source>
</evidence>
<dbReference type="InterPro" id="IPR011761">
    <property type="entry name" value="ATP-grasp"/>
</dbReference>
<keyword evidence="1" id="KW-0067">ATP-binding</keyword>
<dbReference type="EMBL" id="FUXM01000013">
    <property type="protein sequence ID" value="SJZ93692.1"/>
    <property type="molecule type" value="Genomic_DNA"/>
</dbReference>
<reference evidence="5" key="1">
    <citation type="submission" date="2017-02" db="EMBL/GenBank/DDBJ databases">
        <authorList>
            <person name="Varghese N."/>
            <person name="Submissions S."/>
        </authorList>
    </citation>
    <scope>NUCLEOTIDE SEQUENCE [LARGE SCALE GENOMIC DNA]</scope>
    <source>
        <strain evidence="5">DSM 16521</strain>
    </source>
</reference>
<dbReference type="InterPro" id="IPR013815">
    <property type="entry name" value="ATP_grasp_subdomain_1"/>
</dbReference>
<dbReference type="SUPFAM" id="SSF56059">
    <property type="entry name" value="Glutathione synthetase ATP-binding domain-like"/>
    <property type="match status" value="1"/>
</dbReference>